<proteinExistence type="predicted"/>
<name>A0AAV3Q0E3_LITER</name>
<organism evidence="1 2">
    <name type="scientific">Lithospermum erythrorhizon</name>
    <name type="common">Purple gromwell</name>
    <name type="synonym">Lithospermum officinale var. erythrorhizon</name>
    <dbReference type="NCBI Taxonomy" id="34254"/>
    <lineage>
        <taxon>Eukaryota</taxon>
        <taxon>Viridiplantae</taxon>
        <taxon>Streptophyta</taxon>
        <taxon>Embryophyta</taxon>
        <taxon>Tracheophyta</taxon>
        <taxon>Spermatophyta</taxon>
        <taxon>Magnoliopsida</taxon>
        <taxon>eudicotyledons</taxon>
        <taxon>Gunneridae</taxon>
        <taxon>Pentapetalae</taxon>
        <taxon>asterids</taxon>
        <taxon>lamiids</taxon>
        <taxon>Boraginales</taxon>
        <taxon>Boraginaceae</taxon>
        <taxon>Boraginoideae</taxon>
        <taxon>Lithospermeae</taxon>
        <taxon>Lithospermum</taxon>
    </lineage>
</organism>
<sequence length="128" mass="14686">MYSFHGAKLNSTQKLSKESSSAILSLKSVRHAGFKNLIEAPREDLCQVGIKMVDLKKEVEALEKKEQVIRISLEQDRKTFPTTQIEASAVEKDIYSLQQAELISEEEENRFQLDEDGFREQEAGIRHF</sequence>
<dbReference type="Proteomes" id="UP001454036">
    <property type="component" value="Unassembled WGS sequence"/>
</dbReference>
<dbReference type="EMBL" id="BAABME010003093">
    <property type="protein sequence ID" value="GAA0157390.1"/>
    <property type="molecule type" value="Genomic_DNA"/>
</dbReference>
<evidence type="ECO:0000313" key="1">
    <source>
        <dbReference type="EMBL" id="GAA0157390.1"/>
    </source>
</evidence>
<accession>A0AAV3Q0E3</accession>
<gene>
    <name evidence="1" type="ORF">LIER_14666</name>
</gene>
<protein>
    <submittedName>
        <fullName evidence="1">Uncharacterized protein</fullName>
    </submittedName>
</protein>
<comment type="caution">
    <text evidence="1">The sequence shown here is derived from an EMBL/GenBank/DDBJ whole genome shotgun (WGS) entry which is preliminary data.</text>
</comment>
<keyword evidence="2" id="KW-1185">Reference proteome</keyword>
<evidence type="ECO:0000313" key="2">
    <source>
        <dbReference type="Proteomes" id="UP001454036"/>
    </source>
</evidence>
<reference evidence="1 2" key="1">
    <citation type="submission" date="2024-01" db="EMBL/GenBank/DDBJ databases">
        <title>The complete chloroplast genome sequence of Lithospermum erythrorhizon: insights into the phylogenetic relationship among Boraginaceae species and the maternal lineages of purple gromwells.</title>
        <authorList>
            <person name="Okada T."/>
            <person name="Watanabe K."/>
        </authorList>
    </citation>
    <scope>NUCLEOTIDE SEQUENCE [LARGE SCALE GENOMIC DNA]</scope>
</reference>
<dbReference type="AlphaFoldDB" id="A0AAV3Q0E3"/>